<accession>X1K4W5</accession>
<reference evidence="5" key="1">
    <citation type="journal article" date="2014" name="Front. Microbiol.">
        <title>High frequency of phylogenetically diverse reductive dehalogenase-homologous genes in deep subseafloor sedimentary metagenomes.</title>
        <authorList>
            <person name="Kawai M."/>
            <person name="Futagami T."/>
            <person name="Toyoda A."/>
            <person name="Takaki Y."/>
            <person name="Nishi S."/>
            <person name="Hori S."/>
            <person name="Arai W."/>
            <person name="Tsubouchi T."/>
            <person name="Morono Y."/>
            <person name="Uchiyama I."/>
            <person name="Ito T."/>
            <person name="Fujiyama A."/>
            <person name="Inagaki F."/>
            <person name="Takami H."/>
        </authorList>
    </citation>
    <scope>NUCLEOTIDE SEQUENCE</scope>
    <source>
        <strain evidence="5">Expedition CK06-06</strain>
    </source>
</reference>
<evidence type="ECO:0000256" key="1">
    <source>
        <dbReference type="ARBA" id="ARBA00023235"/>
    </source>
</evidence>
<dbReference type="SUPFAM" id="SSF53756">
    <property type="entry name" value="UDP-Glycosyltransferase/glycogen phosphorylase"/>
    <property type="match status" value="1"/>
</dbReference>
<dbReference type="GO" id="GO:0008761">
    <property type="term" value="F:UDP-N-acetylglucosamine 2-epimerase activity"/>
    <property type="evidence" value="ECO:0007669"/>
    <property type="project" value="UniProtKB-EC"/>
</dbReference>
<dbReference type="AlphaFoldDB" id="X1K4W5"/>
<evidence type="ECO:0000256" key="3">
    <source>
        <dbReference type="ARBA" id="ARBA00038858"/>
    </source>
</evidence>
<dbReference type="EC" id="5.1.3.14" evidence="3"/>
<feature type="domain" description="UDP-N-acetylglucosamine 2-epimerase" evidence="4">
    <location>
        <begin position="2"/>
        <end position="219"/>
    </location>
</feature>
<dbReference type="InterPro" id="IPR029767">
    <property type="entry name" value="WecB-like"/>
</dbReference>
<dbReference type="PANTHER" id="PTHR43174:SF2">
    <property type="entry name" value="UDP-N-ACETYLGLUCOSAMINE 2-EPIMERASE"/>
    <property type="match status" value="1"/>
</dbReference>
<dbReference type="InterPro" id="IPR003331">
    <property type="entry name" value="UDP_GlcNAc_Epimerase_2_dom"/>
</dbReference>
<feature type="non-terminal residue" evidence="5">
    <location>
        <position position="219"/>
    </location>
</feature>
<dbReference type="EMBL" id="BARU01041652">
    <property type="protein sequence ID" value="GAH77098.1"/>
    <property type="molecule type" value="Genomic_DNA"/>
</dbReference>
<dbReference type="Pfam" id="PF02350">
    <property type="entry name" value="Epimerase_2"/>
    <property type="match status" value="1"/>
</dbReference>
<gene>
    <name evidence="5" type="ORF">S03H2_64163</name>
</gene>
<feature type="non-terminal residue" evidence="5">
    <location>
        <position position="1"/>
    </location>
</feature>
<evidence type="ECO:0000259" key="4">
    <source>
        <dbReference type="Pfam" id="PF02350"/>
    </source>
</evidence>
<proteinExistence type="inferred from homology"/>
<protein>
    <recommendedName>
        <fullName evidence="3">UDP-N-acetylglucosamine 2-epimerase (non-hydrolyzing)</fullName>
        <ecNumber evidence="3">5.1.3.14</ecNumber>
    </recommendedName>
</protein>
<evidence type="ECO:0000256" key="2">
    <source>
        <dbReference type="ARBA" id="ARBA00038209"/>
    </source>
</evidence>
<dbReference type="PANTHER" id="PTHR43174">
    <property type="entry name" value="UDP-N-ACETYLGLUCOSAMINE 2-EPIMERASE"/>
    <property type="match status" value="1"/>
</dbReference>
<organism evidence="5">
    <name type="scientific">marine sediment metagenome</name>
    <dbReference type="NCBI Taxonomy" id="412755"/>
    <lineage>
        <taxon>unclassified sequences</taxon>
        <taxon>metagenomes</taxon>
        <taxon>ecological metagenomes</taxon>
    </lineage>
</organism>
<comment type="similarity">
    <text evidence="2">Belongs to the UDP-N-acetylglucosamine 2-epimerase family.</text>
</comment>
<sequence length="219" mass="25110">QFETVIVSTGQHSGLLQQTFNFFDIKPTLNFQVMTENQTLAGLTSKLIPKLTDYFLEESPDMIIIQGDTSSALCTAIAAYYTKKCLFHIESGLRTGYKFNPYPEEMNRCLIAQLTGFHAAPTQIAKENLLKENIPENQIFVTGNPIVDTLEYMTKHEKIKISKEFQEDTKDRVFFLVTTHRRENFGEPMQNIRLALEKIAETSEKFQIIFPLHPNPNVQ</sequence>
<keyword evidence="1" id="KW-0413">Isomerase</keyword>
<name>X1K4W5_9ZZZZ</name>
<dbReference type="Gene3D" id="3.40.50.2000">
    <property type="entry name" value="Glycogen Phosphorylase B"/>
    <property type="match status" value="2"/>
</dbReference>
<comment type="caution">
    <text evidence="5">The sequence shown here is derived from an EMBL/GenBank/DDBJ whole genome shotgun (WGS) entry which is preliminary data.</text>
</comment>
<dbReference type="NCBIfam" id="TIGR00236">
    <property type="entry name" value="wecB"/>
    <property type="match status" value="1"/>
</dbReference>
<evidence type="ECO:0000313" key="5">
    <source>
        <dbReference type="EMBL" id="GAH77098.1"/>
    </source>
</evidence>